<keyword evidence="7" id="KW-1185">Reference proteome</keyword>
<feature type="domain" description="HTH lysR-type" evidence="5">
    <location>
        <begin position="3"/>
        <end position="61"/>
    </location>
</feature>
<keyword evidence="4" id="KW-0804">Transcription</keyword>
<dbReference type="Proteomes" id="UP000051439">
    <property type="component" value="Unassembled WGS sequence"/>
</dbReference>
<comment type="similarity">
    <text evidence="1">Belongs to the LysR transcriptional regulatory family.</text>
</comment>
<gene>
    <name evidence="6" type="ORF">FC98_GL001315</name>
</gene>
<evidence type="ECO:0000313" key="7">
    <source>
        <dbReference type="Proteomes" id="UP000051439"/>
    </source>
</evidence>
<dbReference type="EMBL" id="AZEB01000022">
    <property type="protein sequence ID" value="KRL20725.1"/>
    <property type="molecule type" value="Genomic_DNA"/>
</dbReference>
<dbReference type="InterPro" id="IPR000847">
    <property type="entry name" value="LysR_HTH_N"/>
</dbReference>
<name>A0A0R1NST5_9LACO</name>
<evidence type="ECO:0000256" key="1">
    <source>
        <dbReference type="ARBA" id="ARBA00009437"/>
    </source>
</evidence>
<evidence type="ECO:0000313" key="6">
    <source>
        <dbReference type="EMBL" id="KRL20725.1"/>
    </source>
</evidence>
<dbReference type="Pfam" id="PF00126">
    <property type="entry name" value="HTH_1"/>
    <property type="match status" value="1"/>
</dbReference>
<evidence type="ECO:0000256" key="4">
    <source>
        <dbReference type="ARBA" id="ARBA00023163"/>
    </source>
</evidence>
<sequence length="292" mass="33205">MAVNLELLEELVAFQRYGTLSATAEHLMITQPTVTRGMKRLEQELGVTLFDRQVSNRIKLNETGILAAREAEKLLKAENNFTDKVLNYDRLKNEIAVASVAPGPTGFLEQIKGRINAELIITHQTINPDNVIGDLQNFKEKLIFTNQEIVTDDIESMYVGIEYLGVGLDSFNPLSQQKRLKFKDLAGLSFIVVQDIGPWRQVVEDNIPDASFLYQENLSAMSKISEYSNFPFFFSNLSQEAPTTINRFGKGNRNALQIDDPQNKMVFYGTYLKRERPVVQPILKEIVKDWPK</sequence>
<evidence type="ECO:0000259" key="5">
    <source>
        <dbReference type="PROSITE" id="PS50931"/>
    </source>
</evidence>
<dbReference type="PRINTS" id="PR00039">
    <property type="entry name" value="HTHLYSR"/>
</dbReference>
<dbReference type="GO" id="GO:0003677">
    <property type="term" value="F:DNA binding"/>
    <property type="evidence" value="ECO:0007669"/>
    <property type="project" value="UniProtKB-KW"/>
</dbReference>
<dbReference type="GO" id="GO:0003700">
    <property type="term" value="F:DNA-binding transcription factor activity"/>
    <property type="evidence" value="ECO:0007669"/>
    <property type="project" value="InterPro"/>
</dbReference>
<evidence type="ECO:0000256" key="2">
    <source>
        <dbReference type="ARBA" id="ARBA00023015"/>
    </source>
</evidence>
<dbReference type="SUPFAM" id="SSF46785">
    <property type="entry name" value="Winged helix' DNA-binding domain"/>
    <property type="match status" value="1"/>
</dbReference>
<dbReference type="GO" id="GO:0032993">
    <property type="term" value="C:protein-DNA complex"/>
    <property type="evidence" value="ECO:0007669"/>
    <property type="project" value="TreeGrafter"/>
</dbReference>
<dbReference type="AlphaFoldDB" id="A0A0R1NST5"/>
<dbReference type="PANTHER" id="PTHR30346:SF0">
    <property type="entry name" value="HCA OPERON TRANSCRIPTIONAL ACTIVATOR HCAR"/>
    <property type="match status" value="1"/>
</dbReference>
<dbReference type="Gene3D" id="1.10.10.10">
    <property type="entry name" value="Winged helix-like DNA-binding domain superfamily/Winged helix DNA-binding domain"/>
    <property type="match status" value="1"/>
</dbReference>
<comment type="caution">
    <text evidence="6">The sequence shown here is derived from an EMBL/GenBank/DDBJ whole genome shotgun (WGS) entry which is preliminary data.</text>
</comment>
<dbReference type="PATRIC" id="fig|1423766.4.peg.1359"/>
<keyword evidence="2" id="KW-0805">Transcription regulation</keyword>
<evidence type="ECO:0000256" key="3">
    <source>
        <dbReference type="ARBA" id="ARBA00023125"/>
    </source>
</evidence>
<protein>
    <submittedName>
        <fullName evidence="6">Transcriptional regulator, LysR family</fullName>
    </submittedName>
</protein>
<accession>A0A0R1NST5</accession>
<dbReference type="PROSITE" id="PS50931">
    <property type="entry name" value="HTH_LYSR"/>
    <property type="match status" value="1"/>
</dbReference>
<dbReference type="RefSeq" id="WP_054656002.1">
    <property type="nucleotide sequence ID" value="NZ_AZEB01000022.1"/>
</dbReference>
<dbReference type="InterPro" id="IPR036390">
    <property type="entry name" value="WH_DNA-bd_sf"/>
</dbReference>
<keyword evidence="3" id="KW-0238">DNA-binding</keyword>
<organism evidence="6 7">
    <name type="scientific">Lentilactobacillus kisonensis DSM 19906 = JCM 15041</name>
    <dbReference type="NCBI Taxonomy" id="1423766"/>
    <lineage>
        <taxon>Bacteria</taxon>
        <taxon>Bacillati</taxon>
        <taxon>Bacillota</taxon>
        <taxon>Bacilli</taxon>
        <taxon>Lactobacillales</taxon>
        <taxon>Lactobacillaceae</taxon>
        <taxon>Lentilactobacillus</taxon>
    </lineage>
</organism>
<proteinExistence type="inferred from homology"/>
<reference evidence="6 7" key="1">
    <citation type="journal article" date="2015" name="Genome Announc.">
        <title>Expanding the biotechnology potential of lactobacilli through comparative genomics of 213 strains and associated genera.</title>
        <authorList>
            <person name="Sun Z."/>
            <person name="Harris H.M."/>
            <person name="McCann A."/>
            <person name="Guo C."/>
            <person name="Argimon S."/>
            <person name="Zhang W."/>
            <person name="Yang X."/>
            <person name="Jeffery I.B."/>
            <person name="Cooney J.C."/>
            <person name="Kagawa T.F."/>
            <person name="Liu W."/>
            <person name="Song Y."/>
            <person name="Salvetti E."/>
            <person name="Wrobel A."/>
            <person name="Rasinkangas P."/>
            <person name="Parkhill J."/>
            <person name="Rea M.C."/>
            <person name="O'Sullivan O."/>
            <person name="Ritari J."/>
            <person name="Douillard F.P."/>
            <person name="Paul Ross R."/>
            <person name="Yang R."/>
            <person name="Briner A.E."/>
            <person name="Felis G.E."/>
            <person name="de Vos W.M."/>
            <person name="Barrangou R."/>
            <person name="Klaenhammer T.R."/>
            <person name="Caufield P.W."/>
            <person name="Cui Y."/>
            <person name="Zhang H."/>
            <person name="O'Toole P.W."/>
        </authorList>
    </citation>
    <scope>NUCLEOTIDE SEQUENCE [LARGE SCALE GENOMIC DNA]</scope>
    <source>
        <strain evidence="6 7">DSM 19906</strain>
    </source>
</reference>
<dbReference type="InterPro" id="IPR036388">
    <property type="entry name" value="WH-like_DNA-bd_sf"/>
</dbReference>
<dbReference type="PANTHER" id="PTHR30346">
    <property type="entry name" value="TRANSCRIPTIONAL DUAL REGULATOR HCAR-RELATED"/>
    <property type="match status" value="1"/>
</dbReference>